<reference evidence="1" key="1">
    <citation type="submission" date="2014-05" db="EMBL/GenBank/DDBJ databases">
        <authorList>
            <person name="Chronopoulou M."/>
        </authorList>
    </citation>
    <scope>NUCLEOTIDE SEQUENCE</scope>
    <source>
        <tissue evidence="1">Whole organism</tissue>
    </source>
</reference>
<feature type="non-terminal residue" evidence="1">
    <location>
        <position position="1"/>
    </location>
</feature>
<dbReference type="AlphaFoldDB" id="A0A0K2T2D9"/>
<organism evidence="1">
    <name type="scientific">Lepeophtheirus salmonis</name>
    <name type="common">Salmon louse</name>
    <name type="synonym">Caligus salmonis</name>
    <dbReference type="NCBI Taxonomy" id="72036"/>
    <lineage>
        <taxon>Eukaryota</taxon>
        <taxon>Metazoa</taxon>
        <taxon>Ecdysozoa</taxon>
        <taxon>Arthropoda</taxon>
        <taxon>Crustacea</taxon>
        <taxon>Multicrustacea</taxon>
        <taxon>Hexanauplia</taxon>
        <taxon>Copepoda</taxon>
        <taxon>Siphonostomatoida</taxon>
        <taxon>Caligidae</taxon>
        <taxon>Lepeophtheirus</taxon>
    </lineage>
</organism>
<evidence type="ECO:0000313" key="1">
    <source>
        <dbReference type="EMBL" id="CDW20198.1"/>
    </source>
</evidence>
<protein>
    <submittedName>
        <fullName evidence="1">Uncharacterized protein</fullName>
    </submittedName>
</protein>
<accession>A0A0K2T2D9</accession>
<proteinExistence type="predicted"/>
<sequence>IPYSTLSTTWTYNYNYPTNHQEGSVDSWCTGKIDVIQFT</sequence>
<name>A0A0K2T2D9_LEPSM</name>
<dbReference type="EMBL" id="HACA01002837">
    <property type="protein sequence ID" value="CDW20198.1"/>
    <property type="molecule type" value="Transcribed_RNA"/>
</dbReference>